<dbReference type="AlphaFoldDB" id="A0A7C8I200"/>
<feature type="compositionally biased region" description="Low complexity" evidence="4">
    <location>
        <begin position="701"/>
        <end position="714"/>
    </location>
</feature>
<feature type="compositionally biased region" description="Acidic residues" evidence="4">
    <location>
        <begin position="522"/>
        <end position="536"/>
    </location>
</feature>
<feature type="compositionally biased region" description="Basic and acidic residues" evidence="4">
    <location>
        <begin position="722"/>
        <end position="738"/>
    </location>
</feature>
<evidence type="ECO:0000313" key="6">
    <source>
        <dbReference type="Proteomes" id="UP000481861"/>
    </source>
</evidence>
<dbReference type="SUPFAM" id="SSF54909">
    <property type="entry name" value="Dimeric alpha+beta barrel"/>
    <property type="match status" value="1"/>
</dbReference>
<dbReference type="Gene3D" id="3.30.70.100">
    <property type="match status" value="1"/>
</dbReference>
<keyword evidence="2 3" id="KW-0175">Coiled coil</keyword>
<feature type="compositionally biased region" description="Basic and acidic residues" evidence="4">
    <location>
        <begin position="685"/>
        <end position="700"/>
    </location>
</feature>
<dbReference type="PANTHER" id="PTHR47057">
    <property type="entry name" value="AFADIN/ALPHA-ACTININ-BINDING"/>
    <property type="match status" value="1"/>
</dbReference>
<dbReference type="PANTHER" id="PTHR47057:SF1">
    <property type="entry name" value="AFADIN_ALPHA-ACTININ-BINDING PROTEIN"/>
    <property type="match status" value="1"/>
</dbReference>
<sequence length="775" mass="86004">MAYTGPSFSLHVKITIAPENVQKFLDAAEVAFGLLADEPELTFFQMYQSADEPGVFKWVENWNATREWFLTVQIQKEYYKPYMAATEPLFIKPREVEFYERMQGKTWNVYKEGLDTNNRNNTHSPPNMETFNLKTASTYINNLLLARGLLRDGKPIEFAHPSRSEGGKEVTMAQIINLVHDLILKRDRDQEHRESLAAALGSIRTEATRQTIALERAQTRNADLARQLSLAQSQERSARAALRAAESSARGLREEMLRLKTTVQQVRTSCANDIRKRDVQIQRLKSHLTSQQRGNKTGLIGASITINPGTTGLGAVASGVGEDVLDVEDPEYSLKQETTEFLTQLSQSLSDENDNLIGLVRSTLTTLKDLQGMPEDQRHHGGEDLSTIGEENEAMQQGMLHALPTSYETLAGDMDTVLDNLKNLLTNPNFVSVDEVELREEEIVRLRAGWEKMETRWRDTLSLMESWRKRIVDGGDTINLEELKVGLGFGAGLETVNEEEVSVLTEADDEAASSVFDEELAQADDLEDPPSPEADEVPEKTTGSDIFKLKLPANPPALRESSGNIKSPTKSPRKVAFSASIPNTPSQMDDENKESSEIDLVGAGERTHPTSLAKALPQPEERVSRPVGQDGRTPRQVRCDDIADQITRMASKVTFSSSPSTLDSPTAPYSNDDWQAGKRLSSPHAHPEERSPKLSVHDKLQAAQAEAEVAAVAEGLRAIKSSRHDRSANHDADAGVDRKQKRTGRGSPVKTRITGRPRRRQSTLTPDELQAILGE</sequence>
<protein>
    <submittedName>
        <fullName evidence="5">Afadin and alpha-actinin-binding-domain-containing protein</fullName>
    </submittedName>
</protein>
<evidence type="ECO:0000256" key="3">
    <source>
        <dbReference type="SAM" id="Coils"/>
    </source>
</evidence>
<reference evidence="5 6" key="1">
    <citation type="submission" date="2020-01" db="EMBL/GenBank/DDBJ databases">
        <authorList>
            <consortium name="DOE Joint Genome Institute"/>
            <person name="Haridas S."/>
            <person name="Albert R."/>
            <person name="Binder M."/>
            <person name="Bloem J."/>
            <person name="Labutti K."/>
            <person name="Salamov A."/>
            <person name="Andreopoulos B."/>
            <person name="Baker S.E."/>
            <person name="Barry K."/>
            <person name="Bills G."/>
            <person name="Bluhm B.H."/>
            <person name="Cannon C."/>
            <person name="Castanera R."/>
            <person name="Culley D.E."/>
            <person name="Daum C."/>
            <person name="Ezra D."/>
            <person name="Gonzalez J.B."/>
            <person name="Henrissat B."/>
            <person name="Kuo A."/>
            <person name="Liang C."/>
            <person name="Lipzen A."/>
            <person name="Lutzoni F."/>
            <person name="Magnuson J."/>
            <person name="Mondo S."/>
            <person name="Nolan M."/>
            <person name="Ohm R."/>
            <person name="Pangilinan J."/>
            <person name="Park H.-J.H."/>
            <person name="Ramirez L."/>
            <person name="Alfaro M."/>
            <person name="Sun H."/>
            <person name="Tritt A."/>
            <person name="Yoshinaga Y."/>
            <person name="Zwiers L.-H.L."/>
            <person name="Turgeon B.G."/>
            <person name="Goodwin S.B."/>
            <person name="Spatafora J.W."/>
            <person name="Crous P.W."/>
            <person name="Grigoriev I.V."/>
        </authorList>
    </citation>
    <scope>NUCLEOTIDE SEQUENCE [LARGE SCALE GENOMIC DNA]</scope>
    <source>
        <strain evidence="5 6">CBS 611.86</strain>
    </source>
</reference>
<evidence type="ECO:0000256" key="1">
    <source>
        <dbReference type="ARBA" id="ARBA00009291"/>
    </source>
</evidence>
<dbReference type="Proteomes" id="UP000481861">
    <property type="component" value="Unassembled WGS sequence"/>
</dbReference>
<proteinExistence type="inferred from homology"/>
<keyword evidence="6" id="KW-1185">Reference proteome</keyword>
<accession>A0A7C8I200</accession>
<comment type="similarity">
    <text evidence="1">Belongs to the ADIP family.</text>
</comment>
<evidence type="ECO:0000256" key="2">
    <source>
        <dbReference type="ARBA" id="ARBA00023054"/>
    </source>
</evidence>
<dbReference type="EMBL" id="JAADJZ010000018">
    <property type="protein sequence ID" value="KAF2868754.1"/>
    <property type="molecule type" value="Genomic_DNA"/>
</dbReference>
<feature type="coiled-coil region" evidence="3">
    <location>
        <begin position="214"/>
        <end position="262"/>
    </location>
</feature>
<organism evidence="5 6">
    <name type="scientific">Massariosphaeria phaeospora</name>
    <dbReference type="NCBI Taxonomy" id="100035"/>
    <lineage>
        <taxon>Eukaryota</taxon>
        <taxon>Fungi</taxon>
        <taxon>Dikarya</taxon>
        <taxon>Ascomycota</taxon>
        <taxon>Pezizomycotina</taxon>
        <taxon>Dothideomycetes</taxon>
        <taxon>Pleosporomycetidae</taxon>
        <taxon>Pleosporales</taxon>
        <taxon>Pleosporales incertae sedis</taxon>
        <taxon>Massariosphaeria</taxon>
    </lineage>
</organism>
<dbReference type="InterPro" id="IPR011008">
    <property type="entry name" value="Dimeric_a/b-barrel"/>
</dbReference>
<name>A0A7C8I200_9PLEO</name>
<dbReference type="InterPro" id="IPR021622">
    <property type="entry name" value="Afadin/alpha-actinin-bd"/>
</dbReference>
<evidence type="ECO:0000313" key="5">
    <source>
        <dbReference type="EMBL" id="KAF2868754.1"/>
    </source>
</evidence>
<feature type="region of interest" description="Disordered" evidence="4">
    <location>
        <begin position="522"/>
        <end position="638"/>
    </location>
</feature>
<dbReference type="Pfam" id="PF11559">
    <property type="entry name" value="ADIP"/>
    <property type="match status" value="1"/>
</dbReference>
<comment type="caution">
    <text evidence="5">The sequence shown here is derived from an EMBL/GenBank/DDBJ whole genome shotgun (WGS) entry which is preliminary data.</text>
</comment>
<dbReference type="OrthoDB" id="312015at2759"/>
<feature type="region of interest" description="Disordered" evidence="4">
    <location>
        <begin position="650"/>
        <end position="775"/>
    </location>
</feature>
<gene>
    <name evidence="5" type="ORF">BDV95DRAFT_597078</name>
</gene>
<feature type="compositionally biased region" description="Polar residues" evidence="4">
    <location>
        <begin position="561"/>
        <end position="570"/>
    </location>
</feature>
<feature type="compositionally biased region" description="Polar residues" evidence="4">
    <location>
        <begin position="653"/>
        <end position="673"/>
    </location>
</feature>
<evidence type="ECO:0000256" key="4">
    <source>
        <dbReference type="SAM" id="MobiDB-lite"/>
    </source>
</evidence>